<keyword evidence="2 3" id="KW-1277">Toxin-antitoxin system</keyword>
<dbReference type="EMBL" id="LIXN01000001">
    <property type="protein sequence ID" value="KQH83425.1"/>
    <property type="molecule type" value="Genomic_DNA"/>
</dbReference>
<evidence type="ECO:0000256" key="2">
    <source>
        <dbReference type="ARBA" id="ARBA00022649"/>
    </source>
</evidence>
<proteinExistence type="inferred from homology"/>
<reference evidence="5 7" key="1">
    <citation type="submission" date="2015-08" db="EMBL/GenBank/DDBJ databases">
        <title>Thermococcus thioreducens DSM 14981 genome sequencing.</title>
        <authorList>
            <person name="Hong S.-J."/>
            <person name="Kim M.-C."/>
            <person name="Shin J.-H."/>
        </authorList>
    </citation>
    <scope>NUCLEOTIDE SEQUENCE [LARGE SCALE GENOMIC DNA]</scope>
    <source>
        <strain evidence="5 7">DSM 14981</strain>
    </source>
</reference>
<protein>
    <recommendedName>
        <fullName evidence="3">Antitoxin</fullName>
    </recommendedName>
</protein>
<dbReference type="GO" id="GO:0003677">
    <property type="term" value="F:DNA binding"/>
    <property type="evidence" value="ECO:0007669"/>
    <property type="project" value="UniProtKB-KW"/>
</dbReference>
<keyword evidence="6" id="KW-0238">DNA-binding</keyword>
<sequence>MEVTVEAVYENGILRPKKKLNLPEGSKVTLKILPKKVSERTFGIVKMEKDEIDAIIEEIEDEWQA</sequence>
<evidence type="ECO:0000313" key="6">
    <source>
        <dbReference type="EMBL" id="SEW07295.1"/>
    </source>
</evidence>
<evidence type="ECO:0000313" key="7">
    <source>
        <dbReference type="Proteomes" id="UP000051862"/>
    </source>
</evidence>
<accession>A0A0Q2M5S6</accession>
<dbReference type="RefSeq" id="WP_055428349.1">
    <property type="nucleotide sequence ID" value="NZ_CP015105.1"/>
</dbReference>
<dbReference type="InterPro" id="IPR024069">
    <property type="entry name" value="AF2212-like_dom_sf"/>
</dbReference>
<keyword evidence="9" id="KW-1185">Reference proteome</keyword>
<dbReference type="Proteomes" id="UP000182125">
    <property type="component" value="Unassembled WGS sequence"/>
</dbReference>
<evidence type="ECO:0000313" key="8">
    <source>
        <dbReference type="Proteomes" id="UP000182125"/>
    </source>
</evidence>
<evidence type="ECO:0000313" key="5">
    <source>
        <dbReference type="EMBL" id="KQH83425.1"/>
    </source>
</evidence>
<evidence type="ECO:0000256" key="1">
    <source>
        <dbReference type="ARBA" id="ARBA00006615"/>
    </source>
</evidence>
<reference evidence="4 9" key="2">
    <citation type="submission" date="2016-04" db="EMBL/GenBank/DDBJ databases">
        <title>Complete genome sequence of Thermococcus thioreducens type strain OGL-20P.</title>
        <authorList>
            <person name="Oger P.M."/>
        </authorList>
    </citation>
    <scope>NUCLEOTIDE SEQUENCE [LARGE SCALE GENOMIC DNA]</scope>
    <source>
        <strain evidence="4 9">OGL-20P</strain>
    </source>
</reference>
<gene>
    <name evidence="4" type="ORF">A3L14_00225</name>
    <name evidence="5" type="ORF">AMR53_00230</name>
    <name evidence="6" type="ORF">SAMN05216170_1394</name>
</gene>
<evidence type="ECO:0000313" key="4">
    <source>
        <dbReference type="EMBL" id="ASJ11404.1"/>
    </source>
</evidence>
<dbReference type="OrthoDB" id="116241at2157"/>
<dbReference type="GeneID" id="33332797"/>
<evidence type="ECO:0000256" key="3">
    <source>
        <dbReference type="RuleBase" id="RU368051"/>
    </source>
</evidence>
<dbReference type="Gene3D" id="4.10.1150.10">
    <property type="entry name" value="AF2212/PG0164-like"/>
    <property type="match status" value="1"/>
</dbReference>
<dbReference type="Proteomes" id="UP000051862">
    <property type="component" value="Unassembled WGS sequence"/>
</dbReference>
<dbReference type="KEGG" id="ttd:A3L14_00225"/>
<organism evidence="5 7">
    <name type="scientific">Thermococcus thioreducens</name>
    <dbReference type="NCBI Taxonomy" id="277988"/>
    <lineage>
        <taxon>Archaea</taxon>
        <taxon>Methanobacteriati</taxon>
        <taxon>Methanobacteriota</taxon>
        <taxon>Thermococci</taxon>
        <taxon>Thermococcales</taxon>
        <taxon>Thermococcaceae</taxon>
        <taxon>Thermococcus</taxon>
    </lineage>
</organism>
<dbReference type="SUPFAM" id="SSF141694">
    <property type="entry name" value="AF2212/PG0164-like"/>
    <property type="match status" value="1"/>
</dbReference>
<comment type="function">
    <text evidence="3">Antitoxin component of a type II toxin-antitoxin (TA) system.</text>
</comment>
<dbReference type="InterPro" id="IPR008203">
    <property type="entry name" value="AF2212-like"/>
</dbReference>
<name>A0A0Q2M5S6_9EURY</name>
<dbReference type="AlphaFoldDB" id="A0A0Q2M5S6"/>
<dbReference type="Proteomes" id="UP000250136">
    <property type="component" value="Chromosome"/>
</dbReference>
<dbReference type="Pfam" id="PF01954">
    <property type="entry name" value="AF2212-like"/>
    <property type="match status" value="1"/>
</dbReference>
<comment type="similarity">
    <text evidence="1 3">Belongs to the UPF0165 family.</text>
</comment>
<reference evidence="6 8" key="3">
    <citation type="submission" date="2016-10" db="EMBL/GenBank/DDBJ databases">
        <authorList>
            <person name="de Groot N.N."/>
        </authorList>
    </citation>
    <scope>NUCLEOTIDE SEQUENCE [LARGE SCALE GENOMIC DNA]</scope>
    <source>
        <strain evidence="6 8">OGL-20</strain>
    </source>
</reference>
<dbReference type="EMBL" id="CP015105">
    <property type="protein sequence ID" value="ASJ11404.1"/>
    <property type="molecule type" value="Genomic_DNA"/>
</dbReference>
<dbReference type="PATRIC" id="fig|277988.4.peg.49"/>
<evidence type="ECO:0000313" key="9">
    <source>
        <dbReference type="Proteomes" id="UP000250136"/>
    </source>
</evidence>
<dbReference type="STRING" id="277988.SAMN05216170_1394"/>
<dbReference type="EMBL" id="FOIW01000002">
    <property type="protein sequence ID" value="SEW07295.1"/>
    <property type="molecule type" value="Genomic_DNA"/>
</dbReference>